<evidence type="ECO:0000313" key="5">
    <source>
        <dbReference type="EMBL" id="KAE9407107.1"/>
    </source>
</evidence>
<dbReference type="GO" id="GO:0005737">
    <property type="term" value="C:cytoplasm"/>
    <property type="evidence" value="ECO:0007669"/>
    <property type="project" value="TreeGrafter"/>
</dbReference>
<organism evidence="5 6">
    <name type="scientific">Gymnopus androsaceus JB14</name>
    <dbReference type="NCBI Taxonomy" id="1447944"/>
    <lineage>
        <taxon>Eukaryota</taxon>
        <taxon>Fungi</taxon>
        <taxon>Dikarya</taxon>
        <taxon>Basidiomycota</taxon>
        <taxon>Agaricomycotina</taxon>
        <taxon>Agaricomycetes</taxon>
        <taxon>Agaricomycetidae</taxon>
        <taxon>Agaricales</taxon>
        <taxon>Marasmiineae</taxon>
        <taxon>Omphalotaceae</taxon>
        <taxon>Gymnopus</taxon>
    </lineage>
</organism>
<evidence type="ECO:0000259" key="4">
    <source>
        <dbReference type="PROSITE" id="PS50056"/>
    </source>
</evidence>
<dbReference type="Pfam" id="PF00782">
    <property type="entry name" value="DSPc"/>
    <property type="match status" value="2"/>
</dbReference>
<evidence type="ECO:0000313" key="6">
    <source>
        <dbReference type="Proteomes" id="UP000799118"/>
    </source>
</evidence>
<dbReference type="PROSITE" id="PS50054">
    <property type="entry name" value="TYR_PHOSPHATASE_DUAL"/>
    <property type="match status" value="1"/>
</dbReference>
<accession>A0A6A4ID93</accession>
<feature type="domain" description="Tyrosine-protein phosphatase" evidence="3">
    <location>
        <begin position="4"/>
        <end position="148"/>
    </location>
</feature>
<dbReference type="GO" id="GO:0008579">
    <property type="term" value="F:JUN kinase phosphatase activity"/>
    <property type="evidence" value="ECO:0007669"/>
    <property type="project" value="TreeGrafter"/>
</dbReference>
<dbReference type="PROSITE" id="PS50056">
    <property type="entry name" value="TYR_PHOSPHATASE_2"/>
    <property type="match status" value="1"/>
</dbReference>
<keyword evidence="6" id="KW-1185">Reference proteome</keyword>
<dbReference type="InterPro" id="IPR016130">
    <property type="entry name" value="Tyr_Pase_AS"/>
</dbReference>
<sequence length="400" mass="44256">MNIPPSIDEIVDEQLYLGNLSSALSSDLREHLGITHILSVCPESFLIEINPQNHLKITVNDSEYEDLLIHLPKACQFIQKALDEGGRILVHCVMGVSRSATVLSAFLMQSKHITASQALEFIRTRRPCIQPNYGFIKQLDAFAQCDYHPSPQNPAYISWKRRQEQDVTLFLNQIIDTVPVIPNQLFISSQFPDDIEQAGSLLFELGITHLLSISPSAIIPNLPTPIHFHHISDAQQNNGALLLVLPKACNFIRQAIYEGGIVLVYCDMESKAALAAYGYLMCSRGLTPKQAYQQLTEALPLFHRTSNFTRQLELFDACSYAPTPDHPLVKEWLSSGGASGWTSRRGSSNEMVAALSATAMNVLSETGLDSKAFGDTLHKFQIESPVRASSKPLPSVQVQG</sequence>
<dbReference type="EMBL" id="ML769398">
    <property type="protein sequence ID" value="KAE9407107.1"/>
    <property type="molecule type" value="Genomic_DNA"/>
</dbReference>
<reference evidence="5" key="1">
    <citation type="journal article" date="2019" name="Environ. Microbiol.">
        <title>Fungal ecological strategies reflected in gene transcription - a case study of two litter decomposers.</title>
        <authorList>
            <person name="Barbi F."/>
            <person name="Kohler A."/>
            <person name="Barry K."/>
            <person name="Baskaran P."/>
            <person name="Daum C."/>
            <person name="Fauchery L."/>
            <person name="Ihrmark K."/>
            <person name="Kuo A."/>
            <person name="LaButti K."/>
            <person name="Lipzen A."/>
            <person name="Morin E."/>
            <person name="Grigoriev I.V."/>
            <person name="Henrissat B."/>
            <person name="Lindahl B."/>
            <person name="Martin F."/>
        </authorList>
    </citation>
    <scope>NUCLEOTIDE SEQUENCE</scope>
    <source>
        <strain evidence="5">JB14</strain>
    </source>
</reference>
<evidence type="ECO:0000259" key="3">
    <source>
        <dbReference type="PROSITE" id="PS50054"/>
    </source>
</evidence>
<proteinExistence type="predicted"/>
<dbReference type="PANTHER" id="PTHR46377:SF5">
    <property type="entry name" value="DUAL SPECIFICITY PHOSPHATASE"/>
    <property type="match status" value="1"/>
</dbReference>
<gene>
    <name evidence="5" type="ORF">BT96DRAFT_875086</name>
</gene>
<keyword evidence="1" id="KW-0378">Hydrolase</keyword>
<dbReference type="CDD" id="cd14498">
    <property type="entry name" value="DSP"/>
    <property type="match status" value="2"/>
</dbReference>
<dbReference type="InterPro" id="IPR000387">
    <property type="entry name" value="Tyr_Pase_dom"/>
</dbReference>
<dbReference type="Proteomes" id="UP000799118">
    <property type="component" value="Unassembled WGS sequence"/>
</dbReference>
<dbReference type="PANTHER" id="PTHR46377">
    <property type="entry name" value="DUAL SPECIFICITY PROTEIN PHOSPHATASE 19"/>
    <property type="match status" value="1"/>
</dbReference>
<dbReference type="InterPro" id="IPR029021">
    <property type="entry name" value="Prot-tyrosine_phosphatase-like"/>
</dbReference>
<dbReference type="InterPro" id="IPR020422">
    <property type="entry name" value="TYR_PHOSPHATASE_DUAL_dom"/>
</dbReference>
<keyword evidence="2" id="KW-0904">Protein phosphatase</keyword>
<protein>
    <submittedName>
        <fullName evidence="5">Phosphatases II</fullName>
    </submittedName>
</protein>
<evidence type="ECO:0000256" key="1">
    <source>
        <dbReference type="ARBA" id="ARBA00022801"/>
    </source>
</evidence>
<dbReference type="SUPFAM" id="SSF52799">
    <property type="entry name" value="(Phosphotyrosine protein) phosphatases II"/>
    <property type="match status" value="2"/>
</dbReference>
<dbReference type="PROSITE" id="PS00383">
    <property type="entry name" value="TYR_PHOSPHATASE_1"/>
    <property type="match status" value="1"/>
</dbReference>
<feature type="domain" description="Tyrosine specific protein phosphatases" evidence="4">
    <location>
        <begin position="69"/>
        <end position="127"/>
    </location>
</feature>
<dbReference type="AlphaFoldDB" id="A0A6A4ID93"/>
<evidence type="ECO:0000256" key="2">
    <source>
        <dbReference type="ARBA" id="ARBA00022912"/>
    </source>
</evidence>
<dbReference type="OrthoDB" id="10252009at2759"/>
<name>A0A6A4ID93_9AGAR</name>
<dbReference type="InterPro" id="IPR000340">
    <property type="entry name" value="Dual-sp_phosphatase_cat-dom"/>
</dbReference>
<dbReference type="Gene3D" id="3.90.190.10">
    <property type="entry name" value="Protein tyrosine phosphatase superfamily"/>
    <property type="match status" value="2"/>
</dbReference>
<dbReference type="SMART" id="SM00195">
    <property type="entry name" value="DSPc"/>
    <property type="match status" value="2"/>
</dbReference>